<dbReference type="EMBL" id="LUTU01000013">
    <property type="protein sequence ID" value="OAJ66849.1"/>
    <property type="molecule type" value="Genomic_DNA"/>
</dbReference>
<dbReference type="SUPFAM" id="SSF143744">
    <property type="entry name" value="GlcG-like"/>
    <property type="match status" value="1"/>
</dbReference>
<reference evidence="1 2" key="1">
    <citation type="submission" date="2016-03" db="EMBL/GenBank/DDBJ databases">
        <title>Draft genome sequence of Gluconobacter cerinus strain CECT 9110.</title>
        <authorList>
            <person name="Sainz F."/>
            <person name="Mas A."/>
            <person name="Torija M.J."/>
        </authorList>
    </citation>
    <scope>NUCLEOTIDE SEQUENCE [LARGE SCALE GENOMIC DNA]</scope>
    <source>
        <strain evidence="1 2">CECT 9110</strain>
    </source>
</reference>
<dbReference type="InterPro" id="IPR038084">
    <property type="entry name" value="PduO/GlcC-like_sf"/>
</dbReference>
<dbReference type="InterPro" id="IPR052517">
    <property type="entry name" value="GlcG_carb_metab_protein"/>
</dbReference>
<dbReference type="Proteomes" id="UP000077786">
    <property type="component" value="Unassembled WGS sequence"/>
</dbReference>
<dbReference type="InterPro" id="IPR005624">
    <property type="entry name" value="PduO/GlcC-like"/>
</dbReference>
<dbReference type="PATRIC" id="fig|38307.3.peg.2696"/>
<dbReference type="AlphaFoldDB" id="A0A1B6VHZ8"/>
<dbReference type="PANTHER" id="PTHR34309:SF1">
    <property type="entry name" value="PROTEIN GLCG"/>
    <property type="match status" value="1"/>
</dbReference>
<name>A0A1B6VHZ8_9PROT</name>
<evidence type="ECO:0000313" key="2">
    <source>
        <dbReference type="Proteomes" id="UP000077786"/>
    </source>
</evidence>
<protein>
    <submittedName>
        <fullName evidence="1">GlcG</fullName>
    </submittedName>
</protein>
<dbReference type="OrthoDB" id="9815321at2"/>
<gene>
    <name evidence="1" type="ORF">A0123_02585</name>
</gene>
<sequence length="132" mass="13697">MKMSFAQTMLQAAVQEAERLNLKVCISIVDMAAWPMAFLRMDGTPLGSIDVSQKKARTAVLFQMDSADFAKIAHPDGQAYSLENTNGGLTSFGGGIVLKSADGTLIGGIGVSGASSEDDIAIARVAANALTS</sequence>
<dbReference type="RefSeq" id="WP_046901087.1">
    <property type="nucleotide sequence ID" value="NZ_LUTU01000013.1"/>
</dbReference>
<dbReference type="Pfam" id="PF03928">
    <property type="entry name" value="HbpS-like"/>
    <property type="match status" value="1"/>
</dbReference>
<evidence type="ECO:0000313" key="1">
    <source>
        <dbReference type="EMBL" id="OAJ66849.1"/>
    </source>
</evidence>
<accession>A0A1B6VHZ8</accession>
<dbReference type="PANTHER" id="PTHR34309">
    <property type="entry name" value="SLR1406 PROTEIN"/>
    <property type="match status" value="1"/>
</dbReference>
<comment type="caution">
    <text evidence="1">The sequence shown here is derived from an EMBL/GenBank/DDBJ whole genome shotgun (WGS) entry which is preliminary data.</text>
</comment>
<organism evidence="1 2">
    <name type="scientific">Gluconobacter cerinus</name>
    <dbReference type="NCBI Taxonomy" id="38307"/>
    <lineage>
        <taxon>Bacteria</taxon>
        <taxon>Pseudomonadati</taxon>
        <taxon>Pseudomonadota</taxon>
        <taxon>Alphaproteobacteria</taxon>
        <taxon>Acetobacterales</taxon>
        <taxon>Acetobacteraceae</taxon>
        <taxon>Gluconobacter</taxon>
    </lineage>
</organism>
<proteinExistence type="predicted"/>
<dbReference type="Gene3D" id="3.30.450.150">
    <property type="entry name" value="Haem-degrading domain"/>
    <property type="match status" value="1"/>
</dbReference>